<dbReference type="Gene3D" id="1.25.10.10">
    <property type="entry name" value="Leucine-rich Repeat Variant"/>
    <property type="match status" value="2"/>
</dbReference>
<dbReference type="InterPro" id="IPR004155">
    <property type="entry name" value="PBS_lyase_HEAT"/>
</dbReference>
<gene>
    <name evidence="1" type="ORF">EJC51_43575</name>
</gene>
<dbReference type="InterPro" id="IPR011989">
    <property type="entry name" value="ARM-like"/>
</dbReference>
<dbReference type="GO" id="GO:0016491">
    <property type="term" value="F:oxidoreductase activity"/>
    <property type="evidence" value="ECO:0007669"/>
    <property type="project" value="TreeGrafter"/>
</dbReference>
<dbReference type="EMBL" id="CP034463">
    <property type="protein sequence ID" value="AZP22370.1"/>
    <property type="molecule type" value="Genomic_DNA"/>
</dbReference>
<dbReference type="SMART" id="SM00567">
    <property type="entry name" value="EZ_HEAT"/>
    <property type="match status" value="4"/>
</dbReference>
<evidence type="ECO:0000313" key="1">
    <source>
        <dbReference type="EMBL" id="AZP22370.1"/>
    </source>
</evidence>
<dbReference type="Proteomes" id="UP000280197">
    <property type="component" value="Chromosome"/>
</dbReference>
<dbReference type="RefSeq" id="WP_126276172.1">
    <property type="nucleotide sequence ID" value="NZ_CP034463.1"/>
</dbReference>
<dbReference type="Pfam" id="PF13646">
    <property type="entry name" value="HEAT_2"/>
    <property type="match status" value="1"/>
</dbReference>
<dbReference type="PANTHER" id="PTHR12697">
    <property type="entry name" value="PBS LYASE HEAT-LIKE PROTEIN"/>
    <property type="match status" value="1"/>
</dbReference>
<name>A0A3Q9C8S0_9ACTN</name>
<proteinExistence type="predicted"/>
<dbReference type="SUPFAM" id="SSF48371">
    <property type="entry name" value="ARM repeat"/>
    <property type="match status" value="1"/>
</dbReference>
<sequence>MTTDHQVAFFLKELETGDTWRRAAAAKGLGKLGDIEHAAVLTRAAADPAPEVREGAAVGLGRLGVHAAGAKVLPALMDDDDPWVRRQASLASLRLGLRDREVVDAYGRLLSDPDHHLRINALDGLWELGVPGDVPALLRLLGDPHPDVWGRARAVVSLCKADPDVEAELVRTARWGADAARVPALWMLPDRHIDPLLPSLVRDLAGGPSSEVRCAVAFRLAHVDRPQARDALFTALAAERDPRVATELLSQLARSGDDRLLEPASRWLGDERAGPSAAAALASVGGKAAARLLRARLTDPATPAPTLAAAATAYGDLGRWDAVWLLLPLLDHAAPEVYEGALRGLDALADTGFRPWERAAVARALVPRLGAHSNLVGVAERVLTGLAEALPGLRQLVDDTPSPLVRATALSLLDPHLATDADTPHDLPLFARHLDDADASVRQAAARGIANRTDSTPS</sequence>
<dbReference type="InterPro" id="IPR016024">
    <property type="entry name" value="ARM-type_fold"/>
</dbReference>
<dbReference type="KEGG" id="saqu:EJC51_43575"/>
<evidence type="ECO:0008006" key="3">
    <source>
        <dbReference type="Google" id="ProtNLM"/>
    </source>
</evidence>
<dbReference type="AlphaFoldDB" id="A0A3Q9C8S0"/>
<reference evidence="1 2" key="1">
    <citation type="submission" date="2018-12" db="EMBL/GenBank/DDBJ databases">
        <authorList>
            <person name="Li K."/>
        </authorList>
    </citation>
    <scope>NUCLEOTIDE SEQUENCE [LARGE SCALE GENOMIC DNA]</scope>
    <source>
        <strain evidence="2">CR22</strain>
    </source>
</reference>
<evidence type="ECO:0000313" key="2">
    <source>
        <dbReference type="Proteomes" id="UP000280197"/>
    </source>
</evidence>
<dbReference type="PANTHER" id="PTHR12697:SF5">
    <property type="entry name" value="DEOXYHYPUSINE HYDROXYLASE"/>
    <property type="match status" value="1"/>
</dbReference>
<keyword evidence="2" id="KW-1185">Reference proteome</keyword>
<accession>A0A3Q9C8S0</accession>
<organism evidence="1 2">
    <name type="scientific">Streptomyces aquilus</name>
    <dbReference type="NCBI Taxonomy" id="2548456"/>
    <lineage>
        <taxon>Bacteria</taxon>
        <taxon>Bacillati</taxon>
        <taxon>Actinomycetota</taxon>
        <taxon>Actinomycetes</taxon>
        <taxon>Kitasatosporales</taxon>
        <taxon>Streptomycetaceae</taxon>
        <taxon>Streptomyces</taxon>
    </lineage>
</organism>
<protein>
    <recommendedName>
        <fullName evidence="3">HEAT repeat domain-containing protein</fullName>
    </recommendedName>
</protein>